<dbReference type="InterPro" id="IPR016040">
    <property type="entry name" value="NAD(P)-bd_dom"/>
</dbReference>
<dbReference type="Pfam" id="PF16363">
    <property type="entry name" value="GDP_Man_Dehyd"/>
    <property type="match status" value="1"/>
</dbReference>
<gene>
    <name evidence="12" type="ORF">BG006_006531</name>
</gene>
<evidence type="ECO:0000256" key="10">
    <source>
        <dbReference type="SAM" id="MobiDB-lite"/>
    </source>
</evidence>
<dbReference type="PANTHER" id="PTHR43725">
    <property type="entry name" value="UDP-GLUCOSE 4-EPIMERASE"/>
    <property type="match status" value="1"/>
</dbReference>
<accession>A0A9P5VLD3</accession>
<evidence type="ECO:0000256" key="1">
    <source>
        <dbReference type="ARBA" id="ARBA00000083"/>
    </source>
</evidence>
<proteinExistence type="inferred from homology"/>
<evidence type="ECO:0000259" key="11">
    <source>
        <dbReference type="Pfam" id="PF16363"/>
    </source>
</evidence>
<keyword evidence="5" id="KW-0520">NAD</keyword>
<keyword evidence="6" id="KW-0413">Isomerase</keyword>
<evidence type="ECO:0000256" key="5">
    <source>
        <dbReference type="ARBA" id="ARBA00023027"/>
    </source>
</evidence>
<evidence type="ECO:0000313" key="13">
    <source>
        <dbReference type="Proteomes" id="UP000696485"/>
    </source>
</evidence>
<comment type="catalytic activity">
    <reaction evidence="1">
        <text>UDP-alpha-D-glucose = UDP-alpha-D-galactose</text>
        <dbReference type="Rhea" id="RHEA:22168"/>
        <dbReference type="ChEBI" id="CHEBI:58885"/>
        <dbReference type="ChEBI" id="CHEBI:66914"/>
        <dbReference type="EC" id="5.1.3.2"/>
    </reaction>
</comment>
<organism evidence="12 13">
    <name type="scientific">Podila minutissima</name>
    <dbReference type="NCBI Taxonomy" id="64525"/>
    <lineage>
        <taxon>Eukaryota</taxon>
        <taxon>Fungi</taxon>
        <taxon>Fungi incertae sedis</taxon>
        <taxon>Mucoromycota</taxon>
        <taxon>Mortierellomycotina</taxon>
        <taxon>Mortierellomycetes</taxon>
        <taxon>Mortierellales</taxon>
        <taxon>Mortierellaceae</taxon>
        <taxon>Podila</taxon>
    </lineage>
</organism>
<feature type="compositionally biased region" description="Low complexity" evidence="10">
    <location>
        <begin position="406"/>
        <end position="427"/>
    </location>
</feature>
<dbReference type="Proteomes" id="UP000696485">
    <property type="component" value="Unassembled WGS sequence"/>
</dbReference>
<dbReference type="CDD" id="cd05247">
    <property type="entry name" value="UDP_G4E_1_SDR_e"/>
    <property type="match status" value="1"/>
</dbReference>
<dbReference type="SUPFAM" id="SSF51735">
    <property type="entry name" value="NAD(P)-binding Rossmann-fold domains"/>
    <property type="match status" value="1"/>
</dbReference>
<dbReference type="InterPro" id="IPR005886">
    <property type="entry name" value="UDP_G4E"/>
</dbReference>
<dbReference type="GO" id="GO:0003978">
    <property type="term" value="F:UDP-glucose 4-epimerase activity"/>
    <property type="evidence" value="ECO:0007669"/>
    <property type="project" value="UniProtKB-EC"/>
</dbReference>
<dbReference type="GO" id="GO:0005829">
    <property type="term" value="C:cytosol"/>
    <property type="evidence" value="ECO:0007669"/>
    <property type="project" value="TreeGrafter"/>
</dbReference>
<comment type="function">
    <text evidence="7">Mutarotase converts alpha-aldose to the beta-anomer. It is active on D-glucose, L-arabinose, D-xylose, D-galactose, maltose and lactose.</text>
</comment>
<comment type="similarity">
    <text evidence="9">In the C-terminal section; belongs to the aldose epimerase family.</text>
</comment>
<comment type="pathway">
    <text evidence="4">Carbohydrate metabolism; hexose metabolism.</text>
</comment>
<feature type="domain" description="NAD(P)-binding" evidence="11">
    <location>
        <begin position="28"/>
        <end position="367"/>
    </location>
</feature>
<evidence type="ECO:0000256" key="2">
    <source>
        <dbReference type="ARBA" id="ARBA00001911"/>
    </source>
</evidence>
<comment type="caution">
    <text evidence="12">The sequence shown here is derived from an EMBL/GenBank/DDBJ whole genome shotgun (WGS) entry which is preliminary data.</text>
</comment>
<evidence type="ECO:0000256" key="7">
    <source>
        <dbReference type="ARBA" id="ARBA00037676"/>
    </source>
</evidence>
<evidence type="ECO:0000256" key="6">
    <source>
        <dbReference type="ARBA" id="ARBA00023235"/>
    </source>
</evidence>
<dbReference type="PANTHER" id="PTHR43725:SF47">
    <property type="entry name" value="UDP-GLUCOSE 4-EPIMERASE"/>
    <property type="match status" value="1"/>
</dbReference>
<sequence>MPHHIRPATSVSDPLTSSPHLPEQDAILVTGGAGFIGSHTVVQLLSLGLRLVIVDNLCNSSEEALHRALELAGNKGELFFHKVDLLDGAALEKVFELYTFSACIHFAGLKAVGESSQIPIGYYQTNVTGTLNLLQLLQRYNCRNFIFSSSATVYGLPSSTDPIREDASLGALNPYGRTKQYIEEILRDIANSEPNQWNIIMLRYFNPVGAHESGRIGEDPNGIPNNLMPFVAQVAIGRRPVINVFGNDYETPDGTGVRDYIHIVDLARGHVAALNKIQSFSMGAHTSVHNSNGTKSLGCVPYNLGSGIGYSVMDMIESMSKAVGRQLPYRVIERRLGDVALCVADPTLSAHDLDWRAEKTLQDMCNDLWRWQIQNPNGYEARVATAASGTEEEDEEEGTLREDSDVASVASTSSASLPETSPSTPTPGELAPSVFASLPVTLLPIISTIAKPAPVMISAESLKAVTAATPLVKPVVATQVPVVSPAGSPARGATAC</sequence>
<dbReference type="NCBIfam" id="TIGR01179">
    <property type="entry name" value="galE"/>
    <property type="match status" value="1"/>
</dbReference>
<evidence type="ECO:0000256" key="9">
    <source>
        <dbReference type="ARBA" id="ARBA00038238"/>
    </source>
</evidence>
<comment type="pathway">
    <text evidence="3">Carbohydrate metabolism; galactose metabolism.</text>
</comment>
<name>A0A9P5VLD3_9FUNG</name>
<dbReference type="Gene3D" id="3.90.25.10">
    <property type="entry name" value="UDP-galactose 4-epimerase, domain 1"/>
    <property type="match status" value="1"/>
</dbReference>
<evidence type="ECO:0000256" key="8">
    <source>
        <dbReference type="ARBA" id="ARBA00037955"/>
    </source>
</evidence>
<evidence type="ECO:0000313" key="12">
    <source>
        <dbReference type="EMBL" id="KAF9330524.1"/>
    </source>
</evidence>
<evidence type="ECO:0000256" key="3">
    <source>
        <dbReference type="ARBA" id="ARBA00004947"/>
    </source>
</evidence>
<dbReference type="Gene3D" id="3.40.50.720">
    <property type="entry name" value="NAD(P)-binding Rossmann-like Domain"/>
    <property type="match status" value="1"/>
</dbReference>
<dbReference type="AlphaFoldDB" id="A0A9P5VLD3"/>
<dbReference type="InterPro" id="IPR036291">
    <property type="entry name" value="NAD(P)-bd_dom_sf"/>
</dbReference>
<comment type="cofactor">
    <cofactor evidence="2">
        <name>NAD(+)</name>
        <dbReference type="ChEBI" id="CHEBI:57540"/>
    </cofactor>
</comment>
<dbReference type="EMBL" id="JAAAUY010000391">
    <property type="protein sequence ID" value="KAF9330524.1"/>
    <property type="molecule type" value="Genomic_DNA"/>
</dbReference>
<comment type="similarity">
    <text evidence="8">In the N-terminal section; belongs to the NAD(P)-dependent epimerase/dehydratase family.</text>
</comment>
<evidence type="ECO:0000256" key="4">
    <source>
        <dbReference type="ARBA" id="ARBA00005028"/>
    </source>
</evidence>
<keyword evidence="13" id="KW-1185">Reference proteome</keyword>
<protein>
    <recommendedName>
        <fullName evidence="11">NAD(P)-binding domain-containing protein</fullName>
    </recommendedName>
</protein>
<feature type="region of interest" description="Disordered" evidence="10">
    <location>
        <begin position="382"/>
        <end position="430"/>
    </location>
</feature>
<reference evidence="12" key="1">
    <citation type="journal article" date="2020" name="Fungal Divers.">
        <title>Resolving the Mortierellaceae phylogeny through synthesis of multi-gene phylogenetics and phylogenomics.</title>
        <authorList>
            <person name="Vandepol N."/>
            <person name="Liber J."/>
            <person name="Desiro A."/>
            <person name="Na H."/>
            <person name="Kennedy M."/>
            <person name="Barry K."/>
            <person name="Grigoriev I.V."/>
            <person name="Miller A.N."/>
            <person name="O'Donnell K."/>
            <person name="Stajich J.E."/>
            <person name="Bonito G."/>
        </authorList>
    </citation>
    <scope>NUCLEOTIDE SEQUENCE</scope>
    <source>
        <strain evidence="12">NVP1</strain>
    </source>
</reference>
<dbReference type="GO" id="GO:0006012">
    <property type="term" value="P:galactose metabolic process"/>
    <property type="evidence" value="ECO:0007669"/>
    <property type="project" value="InterPro"/>
</dbReference>